<dbReference type="EMBL" id="JBBPBN010000036">
    <property type="protein sequence ID" value="KAK9001350.1"/>
    <property type="molecule type" value="Genomic_DNA"/>
</dbReference>
<sequence>MPGSSPSAEGQSTNMKVCSLVRPSADTPTVPKRRRRNGSFRKDFDYANTYNGRFVESDSRFATLANVSDSIGHEDESTPRTHNWVRVGYISDASGVDGVAQNSEGSSLLEGQLVVKSRKDIEGNTVAWEVPVRVASQGRVVAAKSSLNAEKNVVVQTRILPLLLLEVRDHIATVQPPKVWLGVDTPEWRWTDTRHFTTSSAYSFLSDTDSNSTITLWKKVWALLIPQRVKSFVWITLYNHMDHILCHCVTARGLWARVIHPELLVEFLHISFDVWLQCNLTSTYGSTYGDRWDSWFAIYCWLLWKDRCSVVLDSDHVPREDVLARGDRLVSECVSVLSSRLRNPTFDFIQPPQWSQPALGWVKGSTAEDLGAGHAEAARVDDLGLSSVVIYVGSGISDGIKGSGALKQRMPITCVIDGGQHSSGEHKPAQLRALKQRMPITCVVHVWFS</sequence>
<gene>
    <name evidence="2" type="ORF">V6N11_083136</name>
</gene>
<comment type="caution">
    <text evidence="2">The sequence shown here is derived from an EMBL/GenBank/DDBJ whole genome shotgun (WGS) entry which is preliminary data.</text>
</comment>
<evidence type="ECO:0000313" key="3">
    <source>
        <dbReference type="Proteomes" id="UP001396334"/>
    </source>
</evidence>
<reference evidence="2 3" key="1">
    <citation type="journal article" date="2024" name="G3 (Bethesda)">
        <title>Genome assembly of Hibiscus sabdariffa L. provides insights into metabolisms of medicinal natural products.</title>
        <authorList>
            <person name="Kim T."/>
        </authorList>
    </citation>
    <scope>NUCLEOTIDE SEQUENCE [LARGE SCALE GENOMIC DNA]</scope>
    <source>
        <strain evidence="2">TK-2024</strain>
        <tissue evidence="2">Old leaves</tissue>
    </source>
</reference>
<evidence type="ECO:0000256" key="1">
    <source>
        <dbReference type="SAM" id="MobiDB-lite"/>
    </source>
</evidence>
<evidence type="ECO:0008006" key="4">
    <source>
        <dbReference type="Google" id="ProtNLM"/>
    </source>
</evidence>
<keyword evidence="3" id="KW-1185">Reference proteome</keyword>
<proteinExistence type="predicted"/>
<protein>
    <recommendedName>
        <fullName evidence="4">Reverse transcriptase zinc-binding domain-containing protein</fullName>
    </recommendedName>
</protein>
<dbReference type="Proteomes" id="UP001396334">
    <property type="component" value="Unassembled WGS sequence"/>
</dbReference>
<feature type="region of interest" description="Disordered" evidence="1">
    <location>
        <begin position="1"/>
        <end position="37"/>
    </location>
</feature>
<accession>A0ABR2QKY2</accession>
<name>A0ABR2QKY2_9ROSI</name>
<feature type="compositionally biased region" description="Polar residues" evidence="1">
    <location>
        <begin position="1"/>
        <end position="16"/>
    </location>
</feature>
<evidence type="ECO:0000313" key="2">
    <source>
        <dbReference type="EMBL" id="KAK9001350.1"/>
    </source>
</evidence>
<organism evidence="2 3">
    <name type="scientific">Hibiscus sabdariffa</name>
    <name type="common">roselle</name>
    <dbReference type="NCBI Taxonomy" id="183260"/>
    <lineage>
        <taxon>Eukaryota</taxon>
        <taxon>Viridiplantae</taxon>
        <taxon>Streptophyta</taxon>
        <taxon>Embryophyta</taxon>
        <taxon>Tracheophyta</taxon>
        <taxon>Spermatophyta</taxon>
        <taxon>Magnoliopsida</taxon>
        <taxon>eudicotyledons</taxon>
        <taxon>Gunneridae</taxon>
        <taxon>Pentapetalae</taxon>
        <taxon>rosids</taxon>
        <taxon>malvids</taxon>
        <taxon>Malvales</taxon>
        <taxon>Malvaceae</taxon>
        <taxon>Malvoideae</taxon>
        <taxon>Hibiscus</taxon>
    </lineage>
</organism>